<dbReference type="OrthoDB" id="546893at2759"/>
<evidence type="ECO:0000313" key="5">
    <source>
        <dbReference type="EMBL" id="ORE04704.1"/>
    </source>
</evidence>
<comment type="subcellular location">
    <subcellularLocation>
        <location evidence="1">Cell inner membrane</location>
        <topology evidence="1">Multi-pass membrane protein</topology>
    </subcellularLocation>
</comment>
<feature type="transmembrane region" description="Helical" evidence="3">
    <location>
        <begin position="399"/>
        <end position="417"/>
    </location>
</feature>
<dbReference type="Pfam" id="PF07690">
    <property type="entry name" value="MFS_1"/>
    <property type="match status" value="1"/>
</dbReference>
<dbReference type="InterPro" id="IPR050375">
    <property type="entry name" value="MFS_TsgA-like"/>
</dbReference>
<dbReference type="Proteomes" id="UP000242414">
    <property type="component" value="Unassembled WGS sequence"/>
</dbReference>
<accession>A0A1X0QY78</accession>
<keyword evidence="3" id="KW-1133">Transmembrane helix</keyword>
<keyword evidence="3" id="KW-0812">Transmembrane</keyword>
<dbReference type="PROSITE" id="PS50850">
    <property type="entry name" value="MFS"/>
    <property type="match status" value="1"/>
</dbReference>
<feature type="transmembrane region" description="Helical" evidence="3">
    <location>
        <begin position="248"/>
        <end position="272"/>
    </location>
</feature>
<dbReference type="SUPFAM" id="SSF103473">
    <property type="entry name" value="MFS general substrate transporter"/>
    <property type="match status" value="1"/>
</dbReference>
<name>A0A1X0QY78_RHIZD</name>
<feature type="transmembrane region" description="Helical" evidence="3">
    <location>
        <begin position="370"/>
        <end position="387"/>
    </location>
</feature>
<sequence length="458" mass="49934">MIKKFLNKNNNNSTSDTEANSIKRQSYLLPGVLVTTLFFLWGFSYGLLDTLNKHFRNVLDISTTQSTYMQVAYFGAYFVMSIPASLISKRFGYKRAMIFGLLLYVIGALCFYPSAIYLSFGGFVGSLFVIASGLSTLETCANTYIAIIGSRERASFRINAAQAFNGLASTIAPIVASYAFFGGTEDSGSKSLDSVKWTYIGVACGVFAIAVLFCFVNIPEVDEEALMAQDSEASGEIIRRASIYSPHLLLGALAQFMYVGAQVSVASMFMFYTSEVGHMPDSRGSIILSVGMACFTVGRFLSALLLKKFRPDHLMAIFATGAIIADVFVIAMKTPATSYALLVVVFFESIMFPTIFALGTKDLGRNHKRGSALIIMGVSGGAVLPPIQAVVHDHSNVNISYVIPLIAFCFVLFYSLVGCKWIKYTDDIPAGVDQKDVLSIEDEKPAVIQTEHKQTVAF</sequence>
<proteinExistence type="predicted"/>
<feature type="transmembrane region" description="Helical" evidence="3">
    <location>
        <begin position="126"/>
        <end position="148"/>
    </location>
</feature>
<reference evidence="5" key="1">
    <citation type="journal article" date="2016" name="Proc. Natl. Acad. Sci. U.S.A.">
        <title>Lipid metabolic changes in an early divergent fungus govern the establishment of a mutualistic symbiosis with endobacteria.</title>
        <authorList>
            <person name="Lastovetsky O.A."/>
            <person name="Gaspar M.L."/>
            <person name="Mondo S.J."/>
            <person name="LaButti K.M."/>
            <person name="Sandor L."/>
            <person name="Grigoriev I.V."/>
            <person name="Henry S.A."/>
            <person name="Pawlowska T.E."/>
        </authorList>
    </citation>
    <scope>NUCLEOTIDE SEQUENCE [LARGE SCALE GENOMIC DNA]</scope>
    <source>
        <strain evidence="5">ATCC 52814</strain>
    </source>
</reference>
<feature type="transmembrane region" description="Helical" evidence="3">
    <location>
        <begin position="160"/>
        <end position="181"/>
    </location>
</feature>
<dbReference type="Gene3D" id="1.20.1250.20">
    <property type="entry name" value="MFS general substrate transporter like domains"/>
    <property type="match status" value="2"/>
</dbReference>
<evidence type="ECO:0000256" key="1">
    <source>
        <dbReference type="ARBA" id="ARBA00004429"/>
    </source>
</evidence>
<protein>
    <submittedName>
        <fullName evidence="5">MFS general substrate transporter</fullName>
    </submittedName>
</protein>
<gene>
    <name evidence="5" type="ORF">BCV72DRAFT_337106</name>
</gene>
<dbReference type="GO" id="GO:0022857">
    <property type="term" value="F:transmembrane transporter activity"/>
    <property type="evidence" value="ECO:0007669"/>
    <property type="project" value="InterPro"/>
</dbReference>
<feature type="transmembrane region" description="Helical" evidence="3">
    <location>
        <begin position="338"/>
        <end position="358"/>
    </location>
</feature>
<dbReference type="GO" id="GO:0005886">
    <property type="term" value="C:plasma membrane"/>
    <property type="evidence" value="ECO:0007669"/>
    <property type="project" value="UniProtKB-SubCell"/>
</dbReference>
<dbReference type="CDD" id="cd17394">
    <property type="entry name" value="MFS_FucP_like"/>
    <property type="match status" value="1"/>
</dbReference>
<dbReference type="PANTHER" id="PTHR43702:SF3">
    <property type="entry name" value="PROTEIN TSGA"/>
    <property type="match status" value="1"/>
</dbReference>
<dbReference type="AlphaFoldDB" id="A0A1X0QY78"/>
<evidence type="ECO:0000256" key="3">
    <source>
        <dbReference type="SAM" id="Phobius"/>
    </source>
</evidence>
<dbReference type="VEuPathDB" id="FungiDB:BCV72DRAFT_337106"/>
<feature type="transmembrane region" description="Helical" evidence="3">
    <location>
        <begin position="27"/>
        <end position="48"/>
    </location>
</feature>
<dbReference type="PANTHER" id="PTHR43702">
    <property type="entry name" value="L-FUCOSE-PROTON SYMPORTER"/>
    <property type="match status" value="1"/>
</dbReference>
<keyword evidence="3" id="KW-0472">Membrane</keyword>
<dbReference type="InterPro" id="IPR020846">
    <property type="entry name" value="MFS_dom"/>
</dbReference>
<feature type="transmembrane region" description="Helical" evidence="3">
    <location>
        <begin position="99"/>
        <end position="120"/>
    </location>
</feature>
<feature type="transmembrane region" description="Helical" evidence="3">
    <location>
        <begin position="68"/>
        <end position="87"/>
    </location>
</feature>
<feature type="transmembrane region" description="Helical" evidence="3">
    <location>
        <begin position="284"/>
        <end position="306"/>
    </location>
</feature>
<keyword evidence="2" id="KW-1003">Cell membrane</keyword>
<feature type="domain" description="Major facilitator superfamily (MFS) profile" evidence="4">
    <location>
        <begin position="30"/>
        <end position="458"/>
    </location>
</feature>
<dbReference type="InterPro" id="IPR036259">
    <property type="entry name" value="MFS_trans_sf"/>
</dbReference>
<evidence type="ECO:0000256" key="2">
    <source>
        <dbReference type="ARBA" id="ARBA00022475"/>
    </source>
</evidence>
<dbReference type="EMBL" id="KV921964">
    <property type="protein sequence ID" value="ORE04704.1"/>
    <property type="molecule type" value="Genomic_DNA"/>
</dbReference>
<feature type="transmembrane region" description="Helical" evidence="3">
    <location>
        <begin position="313"/>
        <end position="332"/>
    </location>
</feature>
<organism evidence="5">
    <name type="scientific">Rhizopus microsporus var. microsporus</name>
    <dbReference type="NCBI Taxonomy" id="86635"/>
    <lineage>
        <taxon>Eukaryota</taxon>
        <taxon>Fungi</taxon>
        <taxon>Fungi incertae sedis</taxon>
        <taxon>Mucoromycota</taxon>
        <taxon>Mucoromycotina</taxon>
        <taxon>Mucoromycetes</taxon>
        <taxon>Mucorales</taxon>
        <taxon>Mucorineae</taxon>
        <taxon>Rhizopodaceae</taxon>
        <taxon>Rhizopus</taxon>
    </lineage>
</organism>
<evidence type="ECO:0000259" key="4">
    <source>
        <dbReference type="PROSITE" id="PS50850"/>
    </source>
</evidence>
<dbReference type="InterPro" id="IPR011701">
    <property type="entry name" value="MFS"/>
</dbReference>
<feature type="transmembrane region" description="Helical" evidence="3">
    <location>
        <begin position="197"/>
        <end position="218"/>
    </location>
</feature>